<gene>
    <name evidence="1" type="ORF">SAMN05443633_10217</name>
</gene>
<protein>
    <submittedName>
        <fullName evidence="1">Uncharacterized protein</fullName>
    </submittedName>
</protein>
<dbReference type="EMBL" id="FQUT01000002">
    <property type="protein sequence ID" value="SHE79143.1"/>
    <property type="molecule type" value="Genomic_DNA"/>
</dbReference>
<name>A0A1M4WDJ6_9FLAO</name>
<reference evidence="2" key="1">
    <citation type="submission" date="2016-11" db="EMBL/GenBank/DDBJ databases">
        <authorList>
            <person name="Varghese N."/>
            <person name="Submissions S."/>
        </authorList>
    </citation>
    <scope>NUCLEOTIDE SEQUENCE [LARGE SCALE GENOMIC DNA]</scope>
    <source>
        <strain evidence="2">DSM 27619</strain>
    </source>
</reference>
<organism evidence="1 2">
    <name type="scientific">Chryseobacterium arachidis</name>
    <dbReference type="NCBI Taxonomy" id="1416778"/>
    <lineage>
        <taxon>Bacteria</taxon>
        <taxon>Pseudomonadati</taxon>
        <taxon>Bacteroidota</taxon>
        <taxon>Flavobacteriia</taxon>
        <taxon>Flavobacteriales</taxon>
        <taxon>Weeksellaceae</taxon>
        <taxon>Chryseobacterium group</taxon>
        <taxon>Chryseobacterium</taxon>
    </lineage>
</organism>
<dbReference type="AlphaFoldDB" id="A0A1M4WDJ6"/>
<proteinExistence type="predicted"/>
<accession>A0A1M4WDJ6</accession>
<dbReference type="NCBIfam" id="NF047798">
    <property type="entry name" value="leader_Chryseo"/>
    <property type="match status" value="1"/>
</dbReference>
<keyword evidence="2" id="KW-1185">Reference proteome</keyword>
<dbReference type="InterPro" id="IPR058074">
    <property type="entry name" value="Bacteriocin-like"/>
</dbReference>
<evidence type="ECO:0000313" key="2">
    <source>
        <dbReference type="Proteomes" id="UP000184518"/>
    </source>
</evidence>
<evidence type="ECO:0000313" key="1">
    <source>
        <dbReference type="EMBL" id="SHE79143.1"/>
    </source>
</evidence>
<sequence>MKNLKKISREGLKTVHGGYGPPISDGLGGWYCPNRFDVICLQGCTPMCMSGTQCKLSLCIDPVWG</sequence>
<dbReference type="Proteomes" id="UP000184518">
    <property type="component" value="Unassembled WGS sequence"/>
</dbReference>
<dbReference type="STRING" id="1416778.SAMN05443633_10217"/>